<feature type="region of interest" description="Disordered" evidence="2">
    <location>
        <begin position="1327"/>
        <end position="1348"/>
    </location>
</feature>
<feature type="region of interest" description="Disordered" evidence="2">
    <location>
        <begin position="1846"/>
        <end position="1873"/>
    </location>
</feature>
<evidence type="ECO:0000259" key="4">
    <source>
        <dbReference type="Pfam" id="PF25037"/>
    </source>
</evidence>
<gene>
    <name evidence="5" type="ORF">NSK_004261</name>
</gene>
<feature type="compositionally biased region" description="Polar residues" evidence="2">
    <location>
        <begin position="3510"/>
        <end position="3525"/>
    </location>
</feature>
<protein>
    <recommendedName>
        <fullName evidence="7">Vacuolar protein sorting-associated protein 13 DH-like domain-containing protein</fullName>
    </recommendedName>
</protein>
<evidence type="ECO:0008006" key="7">
    <source>
        <dbReference type="Google" id="ProtNLM"/>
    </source>
</evidence>
<dbReference type="InterPro" id="IPR009543">
    <property type="entry name" value="VPS13_VAB"/>
</dbReference>
<feature type="region of interest" description="Disordered" evidence="2">
    <location>
        <begin position="2455"/>
        <end position="2477"/>
    </location>
</feature>
<dbReference type="GO" id="GO:0045053">
    <property type="term" value="P:protein retention in Golgi apparatus"/>
    <property type="evidence" value="ECO:0007669"/>
    <property type="project" value="TreeGrafter"/>
</dbReference>
<organism evidence="5 6">
    <name type="scientific">Nannochloropsis salina CCMP1776</name>
    <dbReference type="NCBI Taxonomy" id="1027361"/>
    <lineage>
        <taxon>Eukaryota</taxon>
        <taxon>Sar</taxon>
        <taxon>Stramenopiles</taxon>
        <taxon>Ochrophyta</taxon>
        <taxon>Eustigmatophyceae</taxon>
        <taxon>Eustigmatales</taxon>
        <taxon>Monodopsidaceae</taxon>
        <taxon>Microchloropsis</taxon>
        <taxon>Microchloropsis salina</taxon>
    </lineage>
</organism>
<dbReference type="PANTHER" id="PTHR16166">
    <property type="entry name" value="VACUOLAR PROTEIN SORTING-ASSOCIATED PROTEIN VPS13"/>
    <property type="match status" value="1"/>
</dbReference>
<dbReference type="Pfam" id="PF25036">
    <property type="entry name" value="VPS13_VAB"/>
    <property type="match status" value="2"/>
</dbReference>
<evidence type="ECO:0000256" key="2">
    <source>
        <dbReference type="SAM" id="MobiDB-lite"/>
    </source>
</evidence>
<evidence type="ECO:0000256" key="1">
    <source>
        <dbReference type="ARBA" id="ARBA00006545"/>
    </source>
</evidence>
<feature type="domain" description="Vacuolar protein sorting-associated protein 13 VPS13 adaptor binding" evidence="3">
    <location>
        <begin position="1938"/>
        <end position="2299"/>
    </location>
</feature>
<feature type="region of interest" description="Disordered" evidence="2">
    <location>
        <begin position="3478"/>
        <end position="3539"/>
    </location>
</feature>
<proteinExistence type="inferred from homology"/>
<feature type="domain" description="Intermembrane lipid transfer protein VPS13-like C-terminal" evidence="4">
    <location>
        <begin position="3370"/>
        <end position="3471"/>
    </location>
</feature>
<dbReference type="InterPro" id="IPR056748">
    <property type="entry name" value="VPS13-like_C"/>
</dbReference>
<feature type="domain" description="Vacuolar protein sorting-associated protein 13 VPS13 adaptor binding" evidence="3">
    <location>
        <begin position="2500"/>
        <end position="2672"/>
    </location>
</feature>
<evidence type="ECO:0000259" key="3">
    <source>
        <dbReference type="Pfam" id="PF25036"/>
    </source>
</evidence>
<dbReference type="InterPro" id="IPR026847">
    <property type="entry name" value="VPS13"/>
</dbReference>
<feature type="region of interest" description="Disordered" evidence="2">
    <location>
        <begin position="879"/>
        <end position="909"/>
    </location>
</feature>
<feature type="compositionally biased region" description="Acidic residues" evidence="2">
    <location>
        <begin position="317"/>
        <end position="327"/>
    </location>
</feature>
<dbReference type="PANTHER" id="PTHR16166:SF93">
    <property type="entry name" value="INTERMEMBRANE LIPID TRANSFER PROTEIN VPS13"/>
    <property type="match status" value="1"/>
</dbReference>
<keyword evidence="6" id="KW-1185">Reference proteome</keyword>
<feature type="compositionally biased region" description="Basic and acidic residues" evidence="2">
    <location>
        <begin position="1846"/>
        <end position="1862"/>
    </location>
</feature>
<feature type="region of interest" description="Disordered" evidence="2">
    <location>
        <begin position="1082"/>
        <end position="1107"/>
    </location>
</feature>
<dbReference type="Pfam" id="PF25037">
    <property type="entry name" value="VPS13_C"/>
    <property type="match status" value="1"/>
</dbReference>
<evidence type="ECO:0000313" key="6">
    <source>
        <dbReference type="Proteomes" id="UP000355283"/>
    </source>
</evidence>
<dbReference type="EMBL" id="SDOX01000019">
    <property type="protein sequence ID" value="TFJ84270.1"/>
    <property type="molecule type" value="Genomic_DNA"/>
</dbReference>
<comment type="caution">
    <text evidence="5">The sequence shown here is derived from an EMBL/GenBank/DDBJ whole genome shotgun (WGS) entry which is preliminary data.</text>
</comment>
<dbReference type="OrthoDB" id="428159at2759"/>
<feature type="region of interest" description="Disordered" evidence="2">
    <location>
        <begin position="670"/>
        <end position="714"/>
    </location>
</feature>
<dbReference type="Proteomes" id="UP000355283">
    <property type="component" value="Unassembled WGS sequence"/>
</dbReference>
<name>A0A4D9CYC7_9STRA</name>
<sequence length="3616" mass="392662">MRWRSPSKPFDSVLPPSFRREQSYCPGSSLGSVETTEITSRRDYDRLYDRLEVSVLGVRLGLMPARGLRVVPLLDPLAVMASVALSRLPSDPQMPRLQLTVSTGEINLKLSSEMLKQVTRLGVACLRTSQKTNQDFEQLRQRFELMARKGTSMTRLSSYLNFSAEGMFGRREEEDMLPVRLSAGGCGDLTEGGTAERGSSSLFPAGSERADVSPLPDFYDARSIASLGSSTSSRRSPSMGRVPASNERDQEDHDRVGIAEDGEESGGVSTGPRKTAWRGPESSAGKSSAHHPTEENGGNRGEEGYHEESEDGREVGEEVEEEEEFFDTQEGYRSDDEAFRHAFGSNALTFLHENESGGRSMVHLLDDRTGQCPPKSPERASSSVYKVVKEAMQQQQSHEQGGQPTAYTYKNWRILRAEFSLPRLQVSLWAPGSSLEVHEAETFKEIEERCLMTVWAVGFGVRYTAESFLHRLRVRLEDLTVSCRGAPPEMPLFRLGIPLPLPTFLPDLTTGTKHGSRNSMSRQQVPNRQYHPYSAVRSTSTLLSFSPPESTFPSPAGHSTFTGTSHLKPPFSADFDPPKTDGEPFRLLFQLVRDPDSAVTGRLFRSLQGSLHIAALASHLDQETVAEILRALAPLKTLMALSGDSDANNGSTPSVNGAAKAFRQATSAASDFSSSDKAGTPSSSSLNAFSSSSPSAQNISPPSTCGAESGQSNALPLSETREQAPHIHLTLQAHGARLALVRGPQVDLLLAIGPTTFDIKPEAGGAVLACSLRVMELELQAMERETRYPHRILSHPPHAMQPVVAVTASVSTSLVLPPLRPYLAQTVAKEQRFLNVDTQVRGLSAFFPAKSMILLGQDVLKGPVIPYLAGSMDRTGACSRKADGATPFVPSSPSSSRESGVEPDQSISEAVSQDGAVSGYTLGKSDVTANLHLVQSSVWLPLQDGEYGAWQDALVLKVEEFLGSYHTAPGDVASTIGVANVSSENEECSLVVKGARLEQSGEEGTTSILALEAADACMRQKPQNVHLELKLGQLSGEIEAASLLFLLALQGHMQDVFDREWCALLTSPHAFVIFGRPSPPSLPHSRTPPALVPASAPPSFSPASLSTGSPPVTWTASEFNLGVKRSLSASLHSDGLHVTFHVGIHSIETTRSMSGRQSPLVLSGASARSQHAALILVVEELRGQLVFQGSGCVEGSTVEAAIGQVMLLHEKDHRGAETFAELVGLAKSVSRQDRDAWEAIRLSSSTTGPSRLFPEAALGEALLPHVWVRGGVKGDEQVAAEMGLYFHPTDWTLSLPGLEVVHSVASIFTQALGVQAAEPEDDLVGSEPIVDPLPHLRSSQSCSGDGRDSSAEGFFARLQSLSEGTLEENDEVIQLKLRQLLGDMTCKWPVLFASLHMEMAIGTQQVSVVESSSSSSSSVPTSSLFPSGREGMTQTEALVFQASMGIGASIIPTYSEGNTAGRGQVVKHVAGHVTAAGRGWQLMTKRISAPSPSAHFSSWASLSSRPSRGCSVLVRDESGDMHRMPSYVEAEQHVLSPFEWELSADCNLDLSLTSPEPVIAAGVSFCVDPLEAWTFLDTRDMQHLISSTLVPVMALFNPPSPSVGEKTGDFVLDSKFQLHLVEKLPIADDNGDSRSVAWTGVPPSLKLLDYAKIRVAVSVQSARMTVINNLNRSAIPLMNVTLDGPLSLDMGATDGVVEATLRVGMRAKYFNRRLVIWEPLLEPWTVQASVMTGYIPASLDASCVIADMPNRPLLGPAAIAPPASPNYGLRKMHSFGSPRRIVSSLREKAPDFLSHSQRKRKRYFASFRATSTQVANFNITEPFLDNVMNANIGLAKADARRQILARQDSEAKAHSSEVRSVRTSDVGSKGLGEGPGEGAALHFNFVRNDTGVLLRYHASSIDVWHEVSPGTQEPLLLPPPRGGRSGSDGLQLELQRAGQHAWSALAHVDADMEGVREYSIPTLDGALRIVCEVSRVGGVKLLRIRSTELFENNCSFPLHVALKAGYGVVQWESKLTPGSQVPLPIYLAELEESSLLLSVADETEQGKVSEEPRLILEVPMPLCTADIDANESNSGGESAPSLPSAILNLADNHAAAPLNIVMGPSHNQNFVDASNSDKEMHLPGAHPSRSCGPSRTIRFSPPFLVRNALPVPMEILLRVQEEPKQGINKVWMSRLSKEDLNDANDMSLSKRFAALEIVRLRPGESCSWYGASGERNVLLWLRLPGFNWNKAKVIPSSSAMQNANMHANALEVELEDERSSQVLDVSVEVTLHELIAQQLVIYVPYWIVNITDLPLEYAHDVWDFSSDRARLGMQEGLLAGQTAKKVESGSSSWHGIRVPKEIPPYSMGRKHHQKHGPHGLGLRALLPPPASEAERLLARAKGQIVMAGYTSTASSPGMTRLSMRLYEEKSRLPGAWSRGFALPPATEGLVGFFELRTQPRPAGWASRLGPFHRGRRSARRDAVVTGGNGSSQAARRGGQQAAVPALSWGFGLSVSQHAAGGAFHRTRVVTVAPKFLLINSFGRALEVKQNGTIEDSSVPAVNLPCHGTQSVPFYWTVRTGSRYLRVRLCEFGWEWSGRFVPDVPGDVTLALRHVHVEAKCLLQVRITLEDASYVIRFRREPPSFAPYRIENRTLGSVWFVQAGLGNGGMDSEREPEVLLPYHACTFSWDEPLLDHSLELEWQAGEGGLRREYLGSFSFNPDIPIRPPAKGISVMVETRGPIRVMILTAFPLRSSSSLPPPAFGPREIDRMPGRGTEGDGRLASHTADLSVYSWVVDLEVDLRGLGISLLNGLPQELLYVSAQDLRGRWDMRWPCSRLRLTVGHLQVDDQMVNTSCPVVFVGEESKKKSGVVEGSLEAYGGRKIYGGDGLQRANALIYPSTEAGVVARGAWTNADDARVLVREGQRQSPQGLHLWPVALPHLDITVEQDLMYERILFFQAMRVKMTPYHVRLDGNLVAALLNLFSRVLTSVSEDMKEILSAKGYASYVRPAFNYDLGLMEKVSAAISPSTILSPVEHILRDTVLRGPYSQEKESISPEVAEVALHRRWDSNGGVERGIDSEQICRTESGRPLVIEEDAYKVFVDYLAVDPVRIQVSFTASSMVSRVLSHLVASGPSGERFRAMKLLLDVVGSALSKVDNAPIRFSPLILRHAFSADLVKKGVAHYASQALRQAYILLGTLDVLGNPARILANISAGLRDFIYEPAKGLGQGNLWQFSMGLYRGSASLAVRVVLSLLDGIQSLASSLHAGILPLAGLIEDDSLLNARRVPTPLSRTISPISTGMSTSSIEIPHRMEGSVGGLLRGLGALVYEPIRGARRGGVRGLRAGIARGIVSVVLRPTRGFLEDVVGVCRAGRMYLQPHIARLDGQSRVRAPRLFKTRDAPLTLYSPELSMAQDMLRRVEQGSHWNEGLIFYRFFPGMTRCILLTAKHLLVVSVASPGSPGTYTLEWGLSLASLVQVDTLPPSDVLLHVISSSAEGYHPDHSSSLQQPPQGLALPSVPRSPPTDALGTSPESTDVASSLPSSGPETGRVRRNSSLGGGSTGILQHLGTWMRHSFSSQRPDLGLHTKEQLLELPDKEAVQGLIQGLRALGEYPHANYHIRVLPYFNDSDAQSLLDS</sequence>
<feature type="compositionally biased region" description="Low complexity" evidence="2">
    <location>
        <begin position="670"/>
        <end position="703"/>
    </location>
</feature>
<feature type="compositionally biased region" description="Basic and acidic residues" evidence="2">
    <location>
        <begin position="246"/>
        <end position="258"/>
    </location>
</feature>
<reference evidence="5 6" key="1">
    <citation type="submission" date="2019-01" db="EMBL/GenBank/DDBJ databases">
        <title>Nuclear Genome Assembly of the Microalgal Biofuel strain Nannochloropsis salina CCMP1776.</title>
        <authorList>
            <person name="Hovde B."/>
        </authorList>
    </citation>
    <scope>NUCLEOTIDE SEQUENCE [LARGE SCALE GENOMIC DNA]</scope>
    <source>
        <strain evidence="5 6">CCMP1776</strain>
    </source>
</reference>
<evidence type="ECO:0000313" key="5">
    <source>
        <dbReference type="EMBL" id="TFJ84270.1"/>
    </source>
</evidence>
<dbReference type="GO" id="GO:0006623">
    <property type="term" value="P:protein targeting to vacuole"/>
    <property type="evidence" value="ECO:0007669"/>
    <property type="project" value="TreeGrafter"/>
</dbReference>
<feature type="compositionally biased region" description="Basic and acidic residues" evidence="2">
    <location>
        <begin position="300"/>
        <end position="316"/>
    </location>
</feature>
<feature type="compositionally biased region" description="Low complexity" evidence="2">
    <location>
        <begin position="228"/>
        <end position="238"/>
    </location>
</feature>
<accession>A0A4D9CYC7</accession>
<feature type="region of interest" description="Disordered" evidence="2">
    <location>
        <begin position="228"/>
        <end position="333"/>
    </location>
</feature>
<comment type="similarity">
    <text evidence="1">Belongs to the VPS13 family.</text>
</comment>
<feature type="region of interest" description="Disordered" evidence="2">
    <location>
        <begin position="182"/>
        <end position="214"/>
    </location>
</feature>